<protein>
    <recommendedName>
        <fullName evidence="3">BTB domain-containing protein</fullName>
    </recommendedName>
</protein>
<gene>
    <name evidence="1" type="ORF">CPB83DRAFT_910360</name>
</gene>
<dbReference type="Proteomes" id="UP000807306">
    <property type="component" value="Unassembled WGS sequence"/>
</dbReference>
<accession>A0A9P6E7B4</accession>
<evidence type="ECO:0000313" key="2">
    <source>
        <dbReference type="Proteomes" id="UP000807306"/>
    </source>
</evidence>
<reference evidence="1" key="1">
    <citation type="submission" date="2020-11" db="EMBL/GenBank/DDBJ databases">
        <authorList>
            <consortium name="DOE Joint Genome Institute"/>
            <person name="Ahrendt S."/>
            <person name="Riley R."/>
            <person name="Andreopoulos W."/>
            <person name="Labutti K."/>
            <person name="Pangilinan J."/>
            <person name="Ruiz-Duenas F.J."/>
            <person name="Barrasa J.M."/>
            <person name="Sanchez-Garcia M."/>
            <person name="Camarero S."/>
            <person name="Miyauchi S."/>
            <person name="Serrano A."/>
            <person name="Linde D."/>
            <person name="Babiker R."/>
            <person name="Drula E."/>
            <person name="Ayuso-Fernandez I."/>
            <person name="Pacheco R."/>
            <person name="Padilla G."/>
            <person name="Ferreira P."/>
            <person name="Barriuso J."/>
            <person name="Kellner H."/>
            <person name="Castanera R."/>
            <person name="Alfaro M."/>
            <person name="Ramirez L."/>
            <person name="Pisabarro A.G."/>
            <person name="Kuo A."/>
            <person name="Tritt A."/>
            <person name="Lipzen A."/>
            <person name="He G."/>
            <person name="Yan M."/>
            <person name="Ng V."/>
            <person name="Cullen D."/>
            <person name="Martin F."/>
            <person name="Rosso M.-N."/>
            <person name="Henrissat B."/>
            <person name="Hibbett D."/>
            <person name="Martinez A.T."/>
            <person name="Grigoriev I.V."/>
        </authorList>
    </citation>
    <scope>NUCLEOTIDE SEQUENCE</scope>
    <source>
        <strain evidence="1">CBS 506.95</strain>
    </source>
</reference>
<proteinExistence type="predicted"/>
<sequence length="232" mass="26535">MDPFNISLTDGSGSAVEKDDEYYLEDNFIVLKAGDTLFRVPRYRLRQESTYLENLFAQHEAAQATKSSGITMETPLVIDGISNDFKNILRLLHPSALHQAELLNRDQWIGIMKLSSRLKLLKIRNMAINELALKMEGLSATQFVLLGRELAIASWVQQGYLEFIVRERTIDGGEAKKLGSKITIELFRLRERFIRGKLCQASIFGELEKLFTEEFKKIKQDENAYNLDIKAT</sequence>
<dbReference type="AlphaFoldDB" id="A0A9P6E7B4"/>
<dbReference type="EMBL" id="MU157909">
    <property type="protein sequence ID" value="KAF9523852.1"/>
    <property type="molecule type" value="Genomic_DNA"/>
</dbReference>
<organism evidence="1 2">
    <name type="scientific">Crepidotus variabilis</name>
    <dbReference type="NCBI Taxonomy" id="179855"/>
    <lineage>
        <taxon>Eukaryota</taxon>
        <taxon>Fungi</taxon>
        <taxon>Dikarya</taxon>
        <taxon>Basidiomycota</taxon>
        <taxon>Agaricomycotina</taxon>
        <taxon>Agaricomycetes</taxon>
        <taxon>Agaricomycetidae</taxon>
        <taxon>Agaricales</taxon>
        <taxon>Agaricineae</taxon>
        <taxon>Crepidotaceae</taxon>
        <taxon>Crepidotus</taxon>
    </lineage>
</organism>
<comment type="caution">
    <text evidence="1">The sequence shown here is derived from an EMBL/GenBank/DDBJ whole genome shotgun (WGS) entry which is preliminary data.</text>
</comment>
<keyword evidence="2" id="KW-1185">Reference proteome</keyword>
<dbReference type="OrthoDB" id="3199068at2759"/>
<evidence type="ECO:0000313" key="1">
    <source>
        <dbReference type="EMBL" id="KAF9523852.1"/>
    </source>
</evidence>
<name>A0A9P6E7B4_9AGAR</name>
<evidence type="ECO:0008006" key="3">
    <source>
        <dbReference type="Google" id="ProtNLM"/>
    </source>
</evidence>